<evidence type="ECO:0000313" key="1">
    <source>
        <dbReference type="EMBL" id="KIY95716.1"/>
    </source>
</evidence>
<name>A0A0D2M320_9CHLO</name>
<dbReference type="AlphaFoldDB" id="A0A0D2M320"/>
<dbReference type="InterPro" id="IPR038538">
    <property type="entry name" value="MTERF_sf"/>
</dbReference>
<dbReference type="KEGG" id="mng:MNEG_12245"/>
<proteinExistence type="predicted"/>
<accession>A0A0D2M320</accession>
<dbReference type="GeneID" id="25729588"/>
<dbReference type="Gene3D" id="1.25.70.10">
    <property type="entry name" value="Transcription termination factor 3, mitochondrial"/>
    <property type="match status" value="1"/>
</dbReference>
<dbReference type="Proteomes" id="UP000054498">
    <property type="component" value="Unassembled WGS sequence"/>
</dbReference>
<organism evidence="1 2">
    <name type="scientific">Monoraphidium neglectum</name>
    <dbReference type="NCBI Taxonomy" id="145388"/>
    <lineage>
        <taxon>Eukaryota</taxon>
        <taxon>Viridiplantae</taxon>
        <taxon>Chlorophyta</taxon>
        <taxon>core chlorophytes</taxon>
        <taxon>Chlorophyceae</taxon>
        <taxon>CS clade</taxon>
        <taxon>Sphaeropleales</taxon>
        <taxon>Selenastraceae</taxon>
        <taxon>Monoraphidium</taxon>
    </lineage>
</organism>
<sequence>MVASDPGVVRWPLSRHAAMSAVLISHLGSGDDAAADRALAVKILVRFPKLLDYPAPTVDTSLKRMAEGGIAGLLLRRVVEVNPLILARGSTFMDKCLANAAALGVAPDKYFSMLGSSGSLGNYSEARIKQRLEGLMATFGCSLEVAQAAARNTPSLITTSTEKIAEKRAEIQSILSASQNPAWRAFATERVSSGGRLTLWARPSAERVNRLRYLIESGQDGVSPPPNVVLVWSATEWAERHGPGFAAWAAKGGAGGKA</sequence>
<dbReference type="EMBL" id="KK103362">
    <property type="protein sequence ID" value="KIY95716.1"/>
    <property type="molecule type" value="Genomic_DNA"/>
</dbReference>
<reference evidence="1 2" key="1">
    <citation type="journal article" date="2013" name="BMC Genomics">
        <title>Reconstruction of the lipid metabolism for the microalga Monoraphidium neglectum from its genome sequence reveals characteristics suitable for biofuel production.</title>
        <authorList>
            <person name="Bogen C."/>
            <person name="Al-Dilaimi A."/>
            <person name="Albersmeier A."/>
            <person name="Wichmann J."/>
            <person name="Grundmann M."/>
            <person name="Rupp O."/>
            <person name="Lauersen K.J."/>
            <person name="Blifernez-Klassen O."/>
            <person name="Kalinowski J."/>
            <person name="Goesmann A."/>
            <person name="Mussgnug J.H."/>
            <person name="Kruse O."/>
        </authorList>
    </citation>
    <scope>NUCLEOTIDE SEQUENCE [LARGE SCALE GENOMIC DNA]</scope>
    <source>
        <strain evidence="1 2">SAG 48.87</strain>
    </source>
</reference>
<dbReference type="RefSeq" id="XP_013894736.1">
    <property type="nucleotide sequence ID" value="XM_014039282.1"/>
</dbReference>
<gene>
    <name evidence="1" type="ORF">MNEG_12245</name>
</gene>
<evidence type="ECO:0000313" key="2">
    <source>
        <dbReference type="Proteomes" id="UP000054498"/>
    </source>
</evidence>
<protein>
    <submittedName>
        <fullName evidence="1">Uncharacterized protein</fullName>
    </submittedName>
</protein>
<keyword evidence="2" id="KW-1185">Reference proteome</keyword>